<dbReference type="AlphaFoldDB" id="A0A3E5DNL6"/>
<dbReference type="EMBL" id="QRVA01000081">
    <property type="protein sequence ID" value="RGS09451.1"/>
    <property type="molecule type" value="Genomic_DNA"/>
</dbReference>
<reference evidence="4 5" key="1">
    <citation type="submission" date="2018-08" db="EMBL/GenBank/DDBJ databases">
        <title>A genome reference for cultivated species of the human gut microbiota.</title>
        <authorList>
            <person name="Zou Y."/>
            <person name="Xue W."/>
            <person name="Luo G."/>
        </authorList>
    </citation>
    <scope>NUCLEOTIDE SEQUENCE [LARGE SCALE GENOMIC DNA]</scope>
    <source>
        <strain evidence="2 4">AF24-12</strain>
        <strain evidence="3 5">AM22-1</strain>
    </source>
</reference>
<proteinExistence type="predicted"/>
<protein>
    <submittedName>
        <fullName evidence="1">DUF6088 family protein</fullName>
    </submittedName>
</protein>
<organism evidence="2 4">
    <name type="scientific">Segatella copri</name>
    <dbReference type="NCBI Taxonomy" id="165179"/>
    <lineage>
        <taxon>Bacteria</taxon>
        <taxon>Pseudomonadati</taxon>
        <taxon>Bacteroidota</taxon>
        <taxon>Bacteroidia</taxon>
        <taxon>Bacteroidales</taxon>
        <taxon>Prevotellaceae</taxon>
        <taxon>Segatella</taxon>
    </lineage>
</organism>
<dbReference type="Proteomes" id="UP001204486">
    <property type="component" value="Unassembled WGS sequence"/>
</dbReference>
<evidence type="ECO:0000313" key="3">
    <source>
        <dbReference type="EMBL" id="RHG61061.1"/>
    </source>
</evidence>
<gene>
    <name evidence="3" type="ORF">DW250_15510</name>
    <name evidence="2" type="ORF">DWY11_15770</name>
    <name evidence="1" type="ORF">NNC55_14720</name>
</gene>
<comment type="caution">
    <text evidence="2">The sequence shown here is derived from an EMBL/GenBank/DDBJ whole genome shotgun (WGS) entry which is preliminary data.</text>
</comment>
<evidence type="ECO:0000313" key="5">
    <source>
        <dbReference type="Proteomes" id="UP000286501"/>
    </source>
</evidence>
<evidence type="ECO:0000313" key="1">
    <source>
        <dbReference type="EMBL" id="MCP9601179.1"/>
    </source>
</evidence>
<dbReference type="Proteomes" id="UP000283872">
    <property type="component" value="Unassembled WGS sequence"/>
</dbReference>
<sequence>MGANSSYTAMHNIVEQAKEGTILIPDDFTICGTPDAVRSGLSRLCRNEKLRRFAKGIYYIPLYDKWDGTLREPSLDAIVLKIAQRDNARVIPTGAYALNKLGLSTQVPANIIYITDGSARQVKFGNGKSITFRHSNDLSNFAYQSQLMQLAVLAMREIGEKAITEEQKGIIKNMIKEHVSEQDYNHDIVLAPTWIKTILQR</sequence>
<name>A0A3E5DNL6_9BACT</name>
<evidence type="ECO:0000313" key="4">
    <source>
        <dbReference type="Proteomes" id="UP000283872"/>
    </source>
</evidence>
<dbReference type="InterPro" id="IPR045738">
    <property type="entry name" value="DUF6088"/>
</dbReference>
<accession>A0A3E5DNL6</accession>
<evidence type="ECO:0000313" key="2">
    <source>
        <dbReference type="EMBL" id="RGS09451.1"/>
    </source>
</evidence>
<dbReference type="EMBL" id="JANDWN010000068">
    <property type="protein sequence ID" value="MCP9601179.1"/>
    <property type="molecule type" value="Genomic_DNA"/>
</dbReference>
<dbReference type="Pfam" id="PF19570">
    <property type="entry name" value="DUF6088"/>
    <property type="match status" value="1"/>
</dbReference>
<dbReference type="RefSeq" id="WP_117588009.1">
    <property type="nucleotide sequence ID" value="NZ_JANDWK010000068.1"/>
</dbReference>
<reference evidence="1" key="2">
    <citation type="submission" date="2022-07" db="EMBL/GenBank/DDBJ databases">
        <title>Prevotella copri.</title>
        <authorList>
            <person name="Yang C."/>
        </authorList>
    </citation>
    <scope>NUCLEOTIDE SEQUENCE</scope>
    <source>
        <strain evidence="1">HF1476</strain>
    </source>
</reference>
<dbReference type="EMBL" id="QRIN01000116">
    <property type="protein sequence ID" value="RHG61061.1"/>
    <property type="molecule type" value="Genomic_DNA"/>
</dbReference>
<dbReference type="Proteomes" id="UP000286501">
    <property type="component" value="Unassembled WGS sequence"/>
</dbReference>